<evidence type="ECO:0000313" key="2">
    <source>
        <dbReference type="EMBL" id="QPS02635.1"/>
    </source>
</evidence>
<dbReference type="Pfam" id="PF11006">
    <property type="entry name" value="DUF2845"/>
    <property type="match status" value="1"/>
</dbReference>
<reference evidence="2 5" key="2">
    <citation type="submission" date="2020-12" db="EMBL/GenBank/DDBJ databases">
        <title>FDA dAtabase for Regulatory Grade micrObial Sequences (FDA-ARGOS): Supporting development and validation of Infectious Disease Dx tests.</title>
        <authorList>
            <person name="Sproer C."/>
            <person name="Gronow S."/>
            <person name="Severitt S."/>
            <person name="Schroder I."/>
            <person name="Tallon L."/>
            <person name="Sadzewicz L."/>
            <person name="Zhao X."/>
            <person name="Boylan J."/>
            <person name="Ott S."/>
            <person name="Bowen H."/>
            <person name="Vavikolanu K."/>
            <person name="Mehta A."/>
            <person name="Aluvathingal J."/>
            <person name="Nadendla S."/>
            <person name="Lowell S."/>
            <person name="Myers T."/>
            <person name="Yan Y."/>
            <person name="Sichtig H."/>
        </authorList>
    </citation>
    <scope>NUCLEOTIDE SEQUENCE [LARGE SCALE GENOMIC DNA]</scope>
    <source>
        <strain evidence="2 5">FDAARGOS_910</strain>
    </source>
</reference>
<keyword evidence="1" id="KW-0732">Signal</keyword>
<dbReference type="AlphaFoldDB" id="A0A380TW67"/>
<proteinExistence type="predicted"/>
<accession>A0A380TW67</accession>
<gene>
    <name evidence="2" type="ORF">I6G67_10265</name>
    <name evidence="3" type="ORF">NCTC10308_00675</name>
</gene>
<evidence type="ECO:0000313" key="5">
    <source>
        <dbReference type="Proteomes" id="UP000595107"/>
    </source>
</evidence>
<evidence type="ECO:0000256" key="1">
    <source>
        <dbReference type="SAM" id="SignalP"/>
    </source>
</evidence>
<dbReference type="EMBL" id="UFRV01000006">
    <property type="protein sequence ID" value="SUT92199.1"/>
    <property type="molecule type" value="Genomic_DNA"/>
</dbReference>
<protein>
    <submittedName>
        <fullName evidence="2">DUF2845 domain-containing protein</fullName>
    </submittedName>
</protein>
<sequence>MKKLLAGLLLVTSFSVMAAETRSFRVGGDIVQVGDSVGSLVIKAGKPIHQQSYTVDTGNNTSISVTDYIYEVGNEIYTVTVREGRVSKITWERR</sequence>
<evidence type="ECO:0000313" key="3">
    <source>
        <dbReference type="EMBL" id="SUT92199.1"/>
    </source>
</evidence>
<dbReference type="RefSeq" id="WP_004693710.1">
    <property type="nucleotide sequence ID" value="NZ_BBTB01000027.1"/>
</dbReference>
<organism evidence="3 4">
    <name type="scientific">Acinetobacter johnsonii</name>
    <dbReference type="NCBI Taxonomy" id="40214"/>
    <lineage>
        <taxon>Bacteria</taxon>
        <taxon>Pseudomonadati</taxon>
        <taxon>Pseudomonadota</taxon>
        <taxon>Gammaproteobacteria</taxon>
        <taxon>Moraxellales</taxon>
        <taxon>Moraxellaceae</taxon>
        <taxon>Acinetobacter</taxon>
    </lineage>
</organism>
<name>A0A380TW67_ACIJO</name>
<feature type="signal peptide" evidence="1">
    <location>
        <begin position="1"/>
        <end position="18"/>
    </location>
</feature>
<dbReference type="Proteomes" id="UP000254227">
    <property type="component" value="Unassembled WGS sequence"/>
</dbReference>
<dbReference type="InterPro" id="IPR021268">
    <property type="entry name" value="DUF2845"/>
</dbReference>
<reference evidence="3 4" key="1">
    <citation type="submission" date="2018-06" db="EMBL/GenBank/DDBJ databases">
        <authorList>
            <consortium name="Pathogen Informatics"/>
            <person name="Doyle S."/>
        </authorList>
    </citation>
    <scope>NUCLEOTIDE SEQUENCE [LARGE SCALE GENOMIC DNA]</scope>
    <source>
        <strain evidence="3 4">NCTC10308</strain>
    </source>
</reference>
<dbReference type="Proteomes" id="UP000595107">
    <property type="component" value="Chromosome"/>
</dbReference>
<evidence type="ECO:0000313" key="4">
    <source>
        <dbReference type="Proteomes" id="UP000254227"/>
    </source>
</evidence>
<feature type="chain" id="PRO_5036333531" evidence="1">
    <location>
        <begin position="19"/>
        <end position="94"/>
    </location>
</feature>
<dbReference type="EMBL" id="CP065666">
    <property type="protein sequence ID" value="QPS02635.1"/>
    <property type="molecule type" value="Genomic_DNA"/>
</dbReference>